<name>A0ACC1HCT3_9FUNG</name>
<feature type="non-terminal residue" evidence="1">
    <location>
        <position position="67"/>
    </location>
</feature>
<keyword evidence="2" id="KW-1185">Reference proteome</keyword>
<gene>
    <name evidence="1" type="ORF">EV182_008523</name>
</gene>
<evidence type="ECO:0000313" key="1">
    <source>
        <dbReference type="EMBL" id="KAJ1669922.1"/>
    </source>
</evidence>
<accession>A0ACC1HCT3</accession>
<evidence type="ECO:0000313" key="2">
    <source>
        <dbReference type="Proteomes" id="UP001145114"/>
    </source>
</evidence>
<organism evidence="1 2">
    <name type="scientific">Spiromyces aspiralis</name>
    <dbReference type="NCBI Taxonomy" id="68401"/>
    <lineage>
        <taxon>Eukaryota</taxon>
        <taxon>Fungi</taxon>
        <taxon>Fungi incertae sedis</taxon>
        <taxon>Zoopagomycota</taxon>
        <taxon>Kickxellomycotina</taxon>
        <taxon>Kickxellomycetes</taxon>
        <taxon>Kickxellales</taxon>
        <taxon>Kickxellaceae</taxon>
        <taxon>Spiromyces</taxon>
    </lineage>
</organism>
<comment type="caution">
    <text evidence="1">The sequence shown here is derived from an EMBL/GenBank/DDBJ whole genome shotgun (WGS) entry which is preliminary data.</text>
</comment>
<reference evidence="1" key="1">
    <citation type="submission" date="2022-06" db="EMBL/GenBank/DDBJ databases">
        <title>Phylogenomic reconstructions and comparative analyses of Kickxellomycotina fungi.</title>
        <authorList>
            <person name="Reynolds N.K."/>
            <person name="Stajich J.E."/>
            <person name="Barry K."/>
            <person name="Grigoriev I.V."/>
            <person name="Crous P."/>
            <person name="Smith M.E."/>
        </authorList>
    </citation>
    <scope>NUCLEOTIDE SEQUENCE</scope>
    <source>
        <strain evidence="1">RSA 2271</strain>
    </source>
</reference>
<sequence>FLERSASPLSKMTLWWAFRYSKMFGDEGQIIGNIPSLPSKCHSDVLKSVYLDTPLDLRTKYTLMWTL</sequence>
<dbReference type="EMBL" id="JAMZIH010009577">
    <property type="protein sequence ID" value="KAJ1669922.1"/>
    <property type="molecule type" value="Genomic_DNA"/>
</dbReference>
<dbReference type="Proteomes" id="UP001145114">
    <property type="component" value="Unassembled WGS sequence"/>
</dbReference>
<proteinExistence type="predicted"/>
<feature type="non-terminal residue" evidence="1">
    <location>
        <position position="1"/>
    </location>
</feature>
<protein>
    <submittedName>
        <fullName evidence="1">Uncharacterized protein</fullName>
    </submittedName>
</protein>